<proteinExistence type="predicted"/>
<name>A0A419TB28_9FIRM</name>
<dbReference type="InterPro" id="IPR013693">
    <property type="entry name" value="SpoIID/LytB_N"/>
</dbReference>
<evidence type="ECO:0000313" key="2">
    <source>
        <dbReference type="EMBL" id="RKD34662.1"/>
    </source>
</evidence>
<dbReference type="Pfam" id="PF08486">
    <property type="entry name" value="SpoIID"/>
    <property type="match status" value="1"/>
</dbReference>
<sequence>MKRKIGILFILLCVFVTMITLDAYGIENDEKYIRVGLKRPVYSNYYVTLKASNNFFLGFWNNSFEEFIELDKENILVRLDDFYIKENGIYKRVLKGQEPQIGPYHIKVEKEFRTYEEVLEEIDILKDKGIKAYPLYDSGFKLGIGQYTSTDETKRELSSLKEKLDYKLEVVENDFNKVVIEDEKGDIILIYNANDNIYIKSKDLIAVEDNRYRDYITFDRNNDELITINYVTLKHYLYGVVPREMSPNWPLEALKAQAVAARNYALTSMYRHADEGYDLCDTIHCQVYGGYDWERSRSNRAVDETSGKILKYKGNLVVTYFHSSSGGYTENSENVWSTRVPYLRGVKDEFSLGSPNDNWKIVMDKEKINEKLKSSGIDVGNLIKLRPIEYSENGRVIELEVIGTERSVILEKNKIRQVFGYNNLKSTLFQVETDADIYVLNGYSSKPVKTTLESVNVISGNGYQLANRSRINRFKSNFNITNGSEKNVVPSSPNKYIFNGKGWGHGLGMSQWGAKKMAELGYTYEEILKHYYMGTKLE</sequence>
<dbReference type="EMBL" id="MCIB01000001">
    <property type="protein sequence ID" value="RKD34662.1"/>
    <property type="molecule type" value="Genomic_DNA"/>
</dbReference>
<keyword evidence="3" id="KW-1185">Reference proteome</keyword>
<comment type="caution">
    <text evidence="2">The sequence shown here is derived from an EMBL/GenBank/DDBJ whole genome shotgun (WGS) entry which is preliminary data.</text>
</comment>
<dbReference type="NCBIfam" id="TIGR02669">
    <property type="entry name" value="SpoIID_LytB"/>
    <property type="match status" value="1"/>
</dbReference>
<dbReference type="InterPro" id="IPR051922">
    <property type="entry name" value="Bact_Sporulation_Assoc"/>
</dbReference>
<dbReference type="AlphaFoldDB" id="A0A419TB28"/>
<evidence type="ECO:0000313" key="3">
    <source>
        <dbReference type="Proteomes" id="UP000284177"/>
    </source>
</evidence>
<dbReference type="OrthoDB" id="9794671at2"/>
<feature type="domain" description="Sporulation stage II protein D amidase enhancer LytB N-terminal" evidence="1">
    <location>
        <begin position="222"/>
        <end position="312"/>
    </location>
</feature>
<reference evidence="2 3" key="1">
    <citation type="submission" date="2016-08" db="EMBL/GenBank/DDBJ databases">
        <title>Novel Firmicutes and Novel Genomes.</title>
        <authorList>
            <person name="Poppleton D.I."/>
            <person name="Gribaldo S."/>
        </authorList>
    </citation>
    <scope>NUCLEOTIDE SEQUENCE [LARGE SCALE GENOMIC DNA]</scope>
    <source>
        <strain evidence="2 3">CTT3</strain>
    </source>
</reference>
<dbReference type="PANTHER" id="PTHR30032:SF4">
    <property type="entry name" value="AMIDASE ENHANCER"/>
    <property type="match status" value="1"/>
</dbReference>
<dbReference type="PANTHER" id="PTHR30032">
    <property type="entry name" value="N-ACETYLMURAMOYL-L-ALANINE AMIDASE-RELATED"/>
    <property type="match status" value="1"/>
</dbReference>
<gene>
    <name evidence="2" type="ORF">BET03_02205</name>
</gene>
<dbReference type="InterPro" id="IPR013486">
    <property type="entry name" value="SpoIID/LytB"/>
</dbReference>
<dbReference type="Proteomes" id="UP000284177">
    <property type="component" value="Unassembled WGS sequence"/>
</dbReference>
<evidence type="ECO:0000259" key="1">
    <source>
        <dbReference type="Pfam" id="PF08486"/>
    </source>
</evidence>
<protein>
    <recommendedName>
        <fullName evidence="1">Sporulation stage II protein D amidase enhancer LytB N-terminal domain-containing protein</fullName>
    </recommendedName>
</protein>
<dbReference type="GO" id="GO:0030288">
    <property type="term" value="C:outer membrane-bounded periplasmic space"/>
    <property type="evidence" value="ECO:0007669"/>
    <property type="project" value="TreeGrafter"/>
</dbReference>
<dbReference type="RefSeq" id="WP_120166787.1">
    <property type="nucleotide sequence ID" value="NZ_MCIB01000001.1"/>
</dbReference>
<accession>A0A419TB28</accession>
<dbReference type="GO" id="GO:0030435">
    <property type="term" value="P:sporulation resulting in formation of a cellular spore"/>
    <property type="evidence" value="ECO:0007669"/>
    <property type="project" value="InterPro"/>
</dbReference>
<organism evidence="2 3">
    <name type="scientific">Thermohalobacter berrensis</name>
    <dbReference type="NCBI Taxonomy" id="99594"/>
    <lineage>
        <taxon>Bacteria</taxon>
        <taxon>Bacillati</taxon>
        <taxon>Bacillota</taxon>
        <taxon>Tissierellia</taxon>
        <taxon>Tissierellales</taxon>
        <taxon>Thermohalobacteraceae</taxon>
        <taxon>Thermohalobacter</taxon>
    </lineage>
</organism>